<dbReference type="EMBL" id="CP138335">
    <property type="protein sequence ID" value="XBW07921.1"/>
    <property type="molecule type" value="Genomic_DNA"/>
</dbReference>
<dbReference type="InterPro" id="IPR008928">
    <property type="entry name" value="6-hairpin_glycosidase_sf"/>
</dbReference>
<dbReference type="Pfam" id="PF07221">
    <property type="entry name" value="GlcNAc_2-epim"/>
    <property type="match status" value="1"/>
</dbReference>
<dbReference type="PANTHER" id="PTHR15108">
    <property type="entry name" value="N-ACYLGLUCOSAMINE-2-EPIMERASE"/>
    <property type="match status" value="1"/>
</dbReference>
<dbReference type="SUPFAM" id="SSF48208">
    <property type="entry name" value="Six-hairpin glycosidases"/>
    <property type="match status" value="1"/>
</dbReference>
<dbReference type="AlphaFoldDB" id="A0AAU7V8E6"/>
<dbReference type="InterPro" id="IPR010819">
    <property type="entry name" value="AGE/CE"/>
</dbReference>
<evidence type="ECO:0000256" key="2">
    <source>
        <dbReference type="ARBA" id="ARBA00023235"/>
    </source>
</evidence>
<dbReference type="KEGG" id="sapp:SAC06_09820"/>
<dbReference type="InterPro" id="IPR012341">
    <property type="entry name" value="6hp_glycosidase-like_sf"/>
</dbReference>
<gene>
    <name evidence="3" type="ORF">SAC06_09820</name>
</gene>
<comment type="similarity">
    <text evidence="1">Belongs to the N-acylglucosamine 2-epimerase family.</text>
</comment>
<evidence type="ECO:0000313" key="3">
    <source>
        <dbReference type="EMBL" id="XBW07921.1"/>
    </source>
</evidence>
<dbReference type="GO" id="GO:0016853">
    <property type="term" value="F:isomerase activity"/>
    <property type="evidence" value="ECO:0007669"/>
    <property type="project" value="UniProtKB-KW"/>
</dbReference>
<proteinExistence type="inferred from homology"/>
<evidence type="ECO:0000256" key="1">
    <source>
        <dbReference type="ARBA" id="ARBA00008558"/>
    </source>
</evidence>
<organism evidence="3">
    <name type="scientific">Scrofimicrobium appendicitidis</name>
    <dbReference type="NCBI Taxonomy" id="3079930"/>
    <lineage>
        <taxon>Bacteria</taxon>
        <taxon>Bacillati</taxon>
        <taxon>Actinomycetota</taxon>
        <taxon>Actinomycetes</taxon>
        <taxon>Actinomycetales</taxon>
        <taxon>Actinomycetaceae</taxon>
        <taxon>Scrofimicrobium</taxon>
    </lineage>
</organism>
<reference evidence="3" key="1">
    <citation type="submission" date="2023-11" db="EMBL/GenBank/DDBJ databases">
        <title>Scrofimicrobium hongkongense sp. nov., isolated from a patient with peritonitis.</title>
        <authorList>
            <person name="Lao H.Y."/>
            <person name="Wong A.Y.P."/>
            <person name="Ng T.L."/>
            <person name="Wong R.Y.L."/>
            <person name="Yau M.C.Y."/>
            <person name="Lam J.Y.W."/>
            <person name="Siu G.K.H."/>
        </authorList>
    </citation>
    <scope>NUCLEOTIDE SEQUENCE</scope>
    <source>
        <strain evidence="3">R131</strain>
    </source>
</reference>
<dbReference type="Gene3D" id="1.50.10.10">
    <property type="match status" value="1"/>
</dbReference>
<accession>A0AAU7V8E6</accession>
<protein>
    <submittedName>
        <fullName evidence="3">AGE family epimerase/isomerase</fullName>
    </submittedName>
</protein>
<sequence length="444" mass="50653">MGWFDSIEHSRWLSEEMRALLRHGHAAVTRTGFGYFTSDGQVDQTRPVDLAITARMTYVYSLGVLMGIPGSRRYCDHGVRCMKEYFRDPEHGGWYKAITHTPDQDGHGVPWDEEGSRKWQYAQAFLILAASTASIANRPGAYELLHLALAEQKEHWLDPDTSLVRDCATSDWGEFKDYRGMNSLMHTVEAYLAASEAVQDVEWLRAAERMLRFVYQVGVENQWRIPEHYTSDWRPMLDYNRDQPDTPYYPYGFVIGHGMELARLAVQTQAGLQAQGLDDYDYLTVMAEELFERARTDGWRRDGQPGFVYTVDFDGTPVLSDHLQWVVSEGICATAFIRRAKLDAGAVAGEVEAYEHSYRVWIDYLNDYMQLRPGVFARALSANNEQTSDTVSSRPDVYHTLQALLAGRLPVWPPFASAINHGLLDQPASTNQAEKRTRKRFLRG</sequence>
<dbReference type="RefSeq" id="WP_350258121.1">
    <property type="nucleotide sequence ID" value="NZ_CP138335.1"/>
</dbReference>
<name>A0AAU7V8E6_9ACTO</name>
<dbReference type="GO" id="GO:0005975">
    <property type="term" value="P:carbohydrate metabolic process"/>
    <property type="evidence" value="ECO:0007669"/>
    <property type="project" value="InterPro"/>
</dbReference>
<keyword evidence="2" id="KW-0413">Isomerase</keyword>